<dbReference type="GO" id="GO:0016987">
    <property type="term" value="F:sigma factor activity"/>
    <property type="evidence" value="ECO:0007669"/>
    <property type="project" value="UniProtKB-KW"/>
</dbReference>
<dbReference type="GO" id="GO:0003677">
    <property type="term" value="F:DNA binding"/>
    <property type="evidence" value="ECO:0007669"/>
    <property type="project" value="UniProtKB-KW"/>
</dbReference>
<evidence type="ECO:0000256" key="1">
    <source>
        <dbReference type="ARBA" id="ARBA00023015"/>
    </source>
</evidence>
<dbReference type="RefSeq" id="WP_202768421.1">
    <property type="nucleotide sequence ID" value="NZ_JAESWA010000023.1"/>
</dbReference>
<proteinExistence type="predicted"/>
<name>A0A937FIN3_9CLOT</name>
<keyword evidence="6" id="KW-1185">Reference proteome</keyword>
<evidence type="ECO:0000313" key="6">
    <source>
        <dbReference type="Proteomes" id="UP000623681"/>
    </source>
</evidence>
<dbReference type="GO" id="GO:0006352">
    <property type="term" value="P:DNA-templated transcription initiation"/>
    <property type="evidence" value="ECO:0007669"/>
    <property type="project" value="InterPro"/>
</dbReference>
<protein>
    <submittedName>
        <fullName evidence="5">Sigma-70 family RNA polymerase sigma factor</fullName>
    </submittedName>
</protein>
<sequence length="197" mass="22952">MNFVKVENLALLSKNGDMKAKEELAEEFKPFILNLSKKSFIHGFDFEDIKNECYNSLFNCLRHYTPDKHRFVAYATISIKNSVGLLIRSTNKRNNMDGAASLILNDNLENILSYDMEFVEDKIIKRITNSKLKKAINTLSCDEKELVDYVFFKKHTLMQFSIYKNLSYSKVVNMKNNILRKLKRILNTEISLTSFPN</sequence>
<gene>
    <name evidence="5" type="ORF">JK634_14635</name>
</gene>
<dbReference type="InterPro" id="IPR014284">
    <property type="entry name" value="RNA_pol_sigma-70_dom"/>
</dbReference>
<dbReference type="InterPro" id="IPR013325">
    <property type="entry name" value="RNA_pol_sigma_r2"/>
</dbReference>
<dbReference type="NCBIfam" id="TIGR02937">
    <property type="entry name" value="sigma70-ECF"/>
    <property type="match status" value="1"/>
</dbReference>
<reference evidence="5" key="1">
    <citation type="submission" date="2021-01" db="EMBL/GenBank/DDBJ databases">
        <title>Genome public.</title>
        <authorList>
            <person name="Liu C."/>
            <person name="Sun Q."/>
        </authorList>
    </citation>
    <scope>NUCLEOTIDE SEQUENCE</scope>
    <source>
        <strain evidence="5">YIM B02565</strain>
    </source>
</reference>
<dbReference type="SUPFAM" id="SSF88659">
    <property type="entry name" value="Sigma3 and sigma4 domains of RNA polymerase sigma factors"/>
    <property type="match status" value="1"/>
</dbReference>
<organism evidence="5 6">
    <name type="scientific">Clostridium paridis</name>
    <dbReference type="NCBI Taxonomy" id="2803863"/>
    <lineage>
        <taxon>Bacteria</taxon>
        <taxon>Bacillati</taxon>
        <taxon>Bacillota</taxon>
        <taxon>Clostridia</taxon>
        <taxon>Eubacteriales</taxon>
        <taxon>Clostridiaceae</taxon>
        <taxon>Clostridium</taxon>
    </lineage>
</organism>
<dbReference type="InterPro" id="IPR013324">
    <property type="entry name" value="RNA_pol_sigma_r3/r4-like"/>
</dbReference>
<evidence type="ECO:0000256" key="3">
    <source>
        <dbReference type="ARBA" id="ARBA00023125"/>
    </source>
</evidence>
<evidence type="ECO:0000313" key="5">
    <source>
        <dbReference type="EMBL" id="MBL4933047.1"/>
    </source>
</evidence>
<keyword evidence="2" id="KW-0731">Sigma factor</keyword>
<comment type="caution">
    <text evidence="5">The sequence shown here is derived from an EMBL/GenBank/DDBJ whole genome shotgun (WGS) entry which is preliminary data.</text>
</comment>
<keyword evidence="4" id="KW-0804">Transcription</keyword>
<evidence type="ECO:0000256" key="2">
    <source>
        <dbReference type="ARBA" id="ARBA00023082"/>
    </source>
</evidence>
<keyword evidence="1" id="KW-0805">Transcription regulation</keyword>
<accession>A0A937FIN3</accession>
<dbReference type="Proteomes" id="UP000623681">
    <property type="component" value="Unassembled WGS sequence"/>
</dbReference>
<dbReference type="AlphaFoldDB" id="A0A937FIN3"/>
<evidence type="ECO:0000256" key="4">
    <source>
        <dbReference type="ARBA" id="ARBA00023163"/>
    </source>
</evidence>
<dbReference type="SUPFAM" id="SSF88946">
    <property type="entry name" value="Sigma2 domain of RNA polymerase sigma factors"/>
    <property type="match status" value="1"/>
</dbReference>
<keyword evidence="3" id="KW-0238">DNA-binding</keyword>
<dbReference type="EMBL" id="JAESWA010000023">
    <property type="protein sequence ID" value="MBL4933047.1"/>
    <property type="molecule type" value="Genomic_DNA"/>
</dbReference>
<dbReference type="Gene3D" id="1.20.140.160">
    <property type="match status" value="1"/>
</dbReference>
<dbReference type="PANTHER" id="PTHR30385">
    <property type="entry name" value="SIGMA FACTOR F FLAGELLAR"/>
    <property type="match status" value="1"/>
</dbReference>